<evidence type="ECO:0000256" key="1">
    <source>
        <dbReference type="SAM" id="Phobius"/>
    </source>
</evidence>
<dbReference type="RefSeq" id="WP_106713953.1">
    <property type="nucleotide sequence ID" value="NZ_PGGO01000031.1"/>
</dbReference>
<keyword evidence="1" id="KW-0812">Transmembrane</keyword>
<dbReference type="EMBL" id="PGGO01000031">
    <property type="protein sequence ID" value="PSH62292.1"/>
    <property type="molecule type" value="Genomic_DNA"/>
</dbReference>
<feature type="transmembrane region" description="Helical" evidence="1">
    <location>
        <begin position="130"/>
        <end position="149"/>
    </location>
</feature>
<gene>
    <name evidence="2" type="ORF">CU102_25910</name>
</gene>
<feature type="transmembrane region" description="Helical" evidence="1">
    <location>
        <begin position="99"/>
        <end position="118"/>
    </location>
</feature>
<keyword evidence="3" id="KW-1185">Reference proteome</keyword>
<sequence length="239" mass="24737">MVLDFVGGVLLTAVTVFNLSAFVNVLRVSPTAKLRIAGVAGLWIGTQVSLAAAGAFGGALGLQVPLIGIMVVLPVLATAVAWGLSPAVRSALIAVPMELLIGLNIGRVFGAFFLFLAVAGRLDGPFPISAGWGDVITGLAALPLAVAVARQTAGASTIHAWNAFGFLDLVLAVGLGTVSFNGFVLQLIEGGVGSYAVQRLPWSMIPTILVPFYLIIHGIIFAQLREAALVRRQLRNGSV</sequence>
<feature type="transmembrane region" description="Helical" evidence="1">
    <location>
        <begin position="161"/>
        <end position="188"/>
    </location>
</feature>
<keyword evidence="1" id="KW-0472">Membrane</keyword>
<evidence type="ECO:0000313" key="2">
    <source>
        <dbReference type="EMBL" id="PSH62292.1"/>
    </source>
</evidence>
<protein>
    <submittedName>
        <fullName evidence="2">Uncharacterized protein</fullName>
    </submittedName>
</protein>
<dbReference type="OrthoDB" id="8216754at2"/>
<feature type="transmembrane region" description="Helical" evidence="1">
    <location>
        <begin position="6"/>
        <end position="26"/>
    </location>
</feature>
<organism evidence="2 3">
    <name type="scientific">Phyllobacterium brassicacearum</name>
    <dbReference type="NCBI Taxonomy" id="314235"/>
    <lineage>
        <taxon>Bacteria</taxon>
        <taxon>Pseudomonadati</taxon>
        <taxon>Pseudomonadota</taxon>
        <taxon>Alphaproteobacteria</taxon>
        <taxon>Hyphomicrobiales</taxon>
        <taxon>Phyllobacteriaceae</taxon>
        <taxon>Phyllobacterium</taxon>
    </lineage>
</organism>
<proteinExistence type="predicted"/>
<feature type="transmembrane region" description="Helical" evidence="1">
    <location>
        <begin position="66"/>
        <end position="87"/>
    </location>
</feature>
<feature type="transmembrane region" description="Helical" evidence="1">
    <location>
        <begin position="38"/>
        <end position="60"/>
    </location>
</feature>
<reference evidence="3" key="1">
    <citation type="submission" date="2017-11" db="EMBL/GenBank/DDBJ databases">
        <authorList>
            <person name="Kuznetsova I."/>
            <person name="Sazanova A."/>
            <person name="Chirak E."/>
            <person name="Safronova V."/>
            <person name="Willems A."/>
        </authorList>
    </citation>
    <scope>NUCLEOTIDE SEQUENCE [LARGE SCALE GENOMIC DNA]</scope>
    <source>
        <strain evidence="3">STM 196</strain>
    </source>
</reference>
<comment type="caution">
    <text evidence="2">The sequence shown here is derived from an EMBL/GenBank/DDBJ whole genome shotgun (WGS) entry which is preliminary data.</text>
</comment>
<dbReference type="AlphaFoldDB" id="A0A2P7B755"/>
<accession>A0A2P7B755</accession>
<feature type="transmembrane region" description="Helical" evidence="1">
    <location>
        <begin position="200"/>
        <end position="222"/>
    </location>
</feature>
<dbReference type="Proteomes" id="UP000241444">
    <property type="component" value="Unassembled WGS sequence"/>
</dbReference>
<keyword evidence="1" id="KW-1133">Transmembrane helix</keyword>
<evidence type="ECO:0000313" key="3">
    <source>
        <dbReference type="Proteomes" id="UP000241444"/>
    </source>
</evidence>
<name>A0A2P7B755_9HYPH</name>